<dbReference type="InterPro" id="IPR002314">
    <property type="entry name" value="aa-tRNA-synt_IIb"/>
</dbReference>
<feature type="binding site" evidence="13">
    <location>
        <position position="386"/>
    </location>
    <ligand>
        <name>L-serine</name>
        <dbReference type="ChEBI" id="CHEBI:33384"/>
    </ligand>
</feature>
<dbReference type="PRINTS" id="PR00981">
    <property type="entry name" value="TRNASYNTHSER"/>
</dbReference>
<evidence type="ECO:0000256" key="2">
    <source>
        <dbReference type="ARBA" id="ARBA00005045"/>
    </source>
</evidence>
<dbReference type="STRING" id="96773.Tchl_2907"/>
<comment type="pathway">
    <text evidence="2 12">Aminoacyl-tRNA biosynthesis; selenocysteinyl-tRNA(Sec) biosynthesis; L-seryl-tRNA(Sec) from L-serine and tRNA(Sec): step 1/1.</text>
</comment>
<keyword evidence="6 12" id="KW-0547">Nucleotide-binding</keyword>
<dbReference type="InterPro" id="IPR006195">
    <property type="entry name" value="aa-tRNA-synth_II"/>
</dbReference>
<comment type="catalytic activity">
    <reaction evidence="10 12">
        <text>tRNA(Sec) + L-serine + ATP = L-seryl-tRNA(Sec) + AMP + diphosphate + H(+)</text>
        <dbReference type="Rhea" id="RHEA:42580"/>
        <dbReference type="Rhea" id="RHEA-COMP:9742"/>
        <dbReference type="Rhea" id="RHEA-COMP:10128"/>
        <dbReference type="ChEBI" id="CHEBI:15378"/>
        <dbReference type="ChEBI" id="CHEBI:30616"/>
        <dbReference type="ChEBI" id="CHEBI:33019"/>
        <dbReference type="ChEBI" id="CHEBI:33384"/>
        <dbReference type="ChEBI" id="CHEBI:78442"/>
        <dbReference type="ChEBI" id="CHEBI:78533"/>
        <dbReference type="ChEBI" id="CHEBI:456215"/>
        <dbReference type="EC" id="6.1.1.11"/>
    </reaction>
</comment>
<keyword evidence="9 12" id="KW-0030">Aminoacyl-tRNA synthetase</keyword>
<reference evidence="15 16" key="1">
    <citation type="submission" date="2016-12" db="EMBL/GenBank/DDBJ databases">
        <title>Complete genome sequence of Thauera chlorobenzoica, a Betaproteobacterium degrading haloaromatics anaerobically to CO2 and halides.</title>
        <authorList>
            <person name="Goris T."/>
            <person name="Mergelsberg M."/>
            <person name="Boll M."/>
        </authorList>
    </citation>
    <scope>NUCLEOTIDE SEQUENCE [LARGE SCALE GENOMIC DNA]</scope>
    <source>
        <strain evidence="15 16">3CB1</strain>
    </source>
</reference>
<dbReference type="Pfam" id="PF02403">
    <property type="entry name" value="Seryl_tRNA_N"/>
    <property type="match status" value="1"/>
</dbReference>
<name>A0A1H5VN05_9RHOO</name>
<feature type="binding site" evidence="12 13">
    <location>
        <position position="289"/>
    </location>
    <ligand>
        <name>L-serine</name>
        <dbReference type="ChEBI" id="CHEBI:33384"/>
    </ligand>
</feature>
<dbReference type="NCBIfam" id="TIGR00414">
    <property type="entry name" value="serS"/>
    <property type="match status" value="1"/>
</dbReference>
<feature type="binding site" evidence="13">
    <location>
        <position position="266"/>
    </location>
    <ligand>
        <name>L-serine</name>
        <dbReference type="ChEBI" id="CHEBI:33384"/>
    </ligand>
</feature>
<dbReference type="PROSITE" id="PS50862">
    <property type="entry name" value="AA_TRNA_LIGASE_II"/>
    <property type="match status" value="1"/>
</dbReference>
<evidence type="ECO:0000256" key="3">
    <source>
        <dbReference type="ARBA" id="ARBA00010728"/>
    </source>
</evidence>
<accession>A0A1H5VN05</accession>
<dbReference type="GO" id="GO:0005737">
    <property type="term" value="C:cytoplasm"/>
    <property type="evidence" value="ECO:0007669"/>
    <property type="project" value="UniProtKB-SubCell"/>
</dbReference>
<dbReference type="InterPro" id="IPR045864">
    <property type="entry name" value="aa-tRNA-synth_II/BPL/LPL"/>
</dbReference>
<dbReference type="EMBL" id="CP018839">
    <property type="protein sequence ID" value="APR05723.1"/>
    <property type="molecule type" value="Genomic_DNA"/>
</dbReference>
<dbReference type="GO" id="GO:0005524">
    <property type="term" value="F:ATP binding"/>
    <property type="evidence" value="ECO:0007669"/>
    <property type="project" value="UniProtKB-UniRule"/>
</dbReference>
<dbReference type="InterPro" id="IPR010978">
    <property type="entry name" value="tRNA-bd_arm"/>
</dbReference>
<evidence type="ECO:0000256" key="13">
    <source>
        <dbReference type="PIRSR" id="PIRSR001529-1"/>
    </source>
</evidence>
<dbReference type="InterPro" id="IPR042103">
    <property type="entry name" value="SerRS_1_N_sf"/>
</dbReference>
<dbReference type="PIRSF" id="PIRSF001529">
    <property type="entry name" value="Ser-tRNA-synth_IIa"/>
    <property type="match status" value="1"/>
</dbReference>
<keyword evidence="8 12" id="KW-0648">Protein biosynthesis</keyword>
<evidence type="ECO:0000256" key="1">
    <source>
        <dbReference type="ARBA" id="ARBA00004496"/>
    </source>
</evidence>
<comment type="catalytic activity">
    <reaction evidence="11 12">
        <text>tRNA(Ser) + L-serine + ATP = L-seryl-tRNA(Ser) + AMP + diphosphate + H(+)</text>
        <dbReference type="Rhea" id="RHEA:12292"/>
        <dbReference type="Rhea" id="RHEA-COMP:9669"/>
        <dbReference type="Rhea" id="RHEA-COMP:9703"/>
        <dbReference type="ChEBI" id="CHEBI:15378"/>
        <dbReference type="ChEBI" id="CHEBI:30616"/>
        <dbReference type="ChEBI" id="CHEBI:33019"/>
        <dbReference type="ChEBI" id="CHEBI:33384"/>
        <dbReference type="ChEBI" id="CHEBI:78442"/>
        <dbReference type="ChEBI" id="CHEBI:78533"/>
        <dbReference type="ChEBI" id="CHEBI:456215"/>
        <dbReference type="EC" id="6.1.1.11"/>
    </reaction>
</comment>
<dbReference type="OrthoDB" id="9804647at2"/>
<dbReference type="GO" id="GO:0016260">
    <property type="term" value="P:selenocysteine biosynthetic process"/>
    <property type="evidence" value="ECO:0007669"/>
    <property type="project" value="UniProtKB-UniRule"/>
</dbReference>
<feature type="binding site" evidence="12">
    <location>
        <position position="388"/>
    </location>
    <ligand>
        <name>L-serine</name>
        <dbReference type="ChEBI" id="CHEBI:33384"/>
    </ligand>
</feature>
<evidence type="ECO:0000256" key="12">
    <source>
        <dbReference type="HAMAP-Rule" id="MF_00176"/>
    </source>
</evidence>
<dbReference type="Pfam" id="PF00587">
    <property type="entry name" value="tRNA-synt_2b"/>
    <property type="match status" value="1"/>
</dbReference>
<dbReference type="PANTHER" id="PTHR43697:SF1">
    <property type="entry name" value="SERINE--TRNA LIGASE"/>
    <property type="match status" value="1"/>
</dbReference>
<dbReference type="KEGG" id="tcl:Tchl_2907"/>
<feature type="binding site" evidence="12 14">
    <location>
        <begin position="266"/>
        <end position="268"/>
    </location>
    <ligand>
        <name>ATP</name>
        <dbReference type="ChEBI" id="CHEBI:30616"/>
    </ligand>
</feature>
<dbReference type="Proteomes" id="UP000185739">
    <property type="component" value="Chromosome"/>
</dbReference>
<keyword evidence="5 12" id="KW-0436">Ligase</keyword>
<evidence type="ECO:0000256" key="10">
    <source>
        <dbReference type="ARBA" id="ARBA00047929"/>
    </source>
</evidence>
<keyword evidence="16" id="KW-1185">Reference proteome</keyword>
<dbReference type="SUPFAM" id="SSF46589">
    <property type="entry name" value="tRNA-binding arm"/>
    <property type="match status" value="1"/>
</dbReference>
<evidence type="ECO:0000256" key="14">
    <source>
        <dbReference type="PIRSR" id="PIRSR001529-2"/>
    </source>
</evidence>
<evidence type="ECO:0000313" key="15">
    <source>
        <dbReference type="EMBL" id="APR05723.1"/>
    </source>
</evidence>
<feature type="binding site" evidence="12 14">
    <location>
        <begin position="353"/>
        <end position="356"/>
    </location>
    <ligand>
        <name>ATP</name>
        <dbReference type="ChEBI" id="CHEBI:30616"/>
    </ligand>
</feature>
<sequence>MLDIQLLRNHLDTVAARLARRGATLDTAAFQALEDERKQLQTRTQELQARRNALSRQIGMLKSKGEDASGVLAEVGQLGDELKACEQALPALLERIDAFLAMLPNLPQENVPVGEDESGNVEVRRWGTPRSYDFEVRDHVDLGAPLGLDFETGAKLSGARFAFLRGPVARLHRALAQFMLDTHTREHGYTECYTPYIVNRDALVGTGQLPKFKEDLFWVLRGGDEEGLEQYLIPTAEITLTNSVREAVLALDALPIRLTAHSPCFRSEAGSGGRDVRGMIRQHQFDKVEMVQIVDPSTSDEALEQMVGHAEAILQKLELPYRVVALCTGDMGFSAARTYDLEVWLPAQNTYREISSCSNCESFQARRMQARFKNAQGKNELVHTLNGSGLAVGRTLVAVLENHQQADGSVVIPKVLVPYMGGIERLEAPL</sequence>
<dbReference type="Gene3D" id="3.30.930.10">
    <property type="entry name" value="Bira Bifunctional Protein, Domain 2"/>
    <property type="match status" value="1"/>
</dbReference>
<keyword evidence="7 12" id="KW-0067">ATP-binding</keyword>
<comment type="subcellular location">
    <subcellularLocation>
        <location evidence="1 12">Cytoplasm</location>
    </subcellularLocation>
</comment>
<dbReference type="HAMAP" id="MF_00176">
    <property type="entry name" value="Ser_tRNA_synth_type1"/>
    <property type="match status" value="1"/>
</dbReference>
<dbReference type="UniPathway" id="UPA00906">
    <property type="reaction ID" value="UER00895"/>
</dbReference>
<evidence type="ECO:0000256" key="9">
    <source>
        <dbReference type="ARBA" id="ARBA00023146"/>
    </source>
</evidence>
<dbReference type="RefSeq" id="WP_075149041.1">
    <property type="nucleotide sequence ID" value="NZ_CP018839.1"/>
</dbReference>
<evidence type="ECO:0000256" key="4">
    <source>
        <dbReference type="ARBA" id="ARBA00022490"/>
    </source>
</evidence>
<feature type="binding site" evidence="13">
    <location>
        <position position="235"/>
    </location>
    <ligand>
        <name>L-serine</name>
        <dbReference type="ChEBI" id="CHEBI:33384"/>
    </ligand>
</feature>
<dbReference type="InterPro" id="IPR015866">
    <property type="entry name" value="Ser-tRNA-synth_1_N"/>
</dbReference>
<comment type="domain">
    <text evidence="12">Consists of two distinct domains, a catalytic core and a N-terminal extension that is involved in tRNA binding.</text>
</comment>
<evidence type="ECO:0000256" key="7">
    <source>
        <dbReference type="ARBA" id="ARBA00022840"/>
    </source>
</evidence>
<dbReference type="SUPFAM" id="SSF55681">
    <property type="entry name" value="Class II aaRS and biotin synthetases"/>
    <property type="match status" value="1"/>
</dbReference>
<evidence type="ECO:0000313" key="16">
    <source>
        <dbReference type="Proteomes" id="UP000185739"/>
    </source>
</evidence>
<comment type="similarity">
    <text evidence="3 12">Belongs to the class-II aminoacyl-tRNA synthetase family. Type-1 seryl-tRNA synthetase subfamily.</text>
</comment>
<evidence type="ECO:0000256" key="11">
    <source>
        <dbReference type="ARBA" id="ARBA00048823"/>
    </source>
</evidence>
<dbReference type="CDD" id="cd00770">
    <property type="entry name" value="SerRS_core"/>
    <property type="match status" value="1"/>
</dbReference>
<comment type="subunit">
    <text evidence="12">Homodimer. The tRNA molecule binds across the dimer.</text>
</comment>
<proteinExistence type="inferred from homology"/>
<evidence type="ECO:0000256" key="6">
    <source>
        <dbReference type="ARBA" id="ARBA00022741"/>
    </source>
</evidence>
<dbReference type="InterPro" id="IPR002317">
    <property type="entry name" value="Ser-tRNA-ligase_type_1"/>
</dbReference>
<evidence type="ECO:0000256" key="8">
    <source>
        <dbReference type="ARBA" id="ARBA00022917"/>
    </source>
</evidence>
<protein>
    <recommendedName>
        <fullName evidence="12">Serine--tRNA ligase</fullName>
        <ecNumber evidence="12">6.1.1.11</ecNumber>
    </recommendedName>
    <alternativeName>
        <fullName evidence="12">Seryl-tRNA synthetase</fullName>
        <shortName evidence="12">SerRS</shortName>
    </alternativeName>
    <alternativeName>
        <fullName evidence="12">Seryl-tRNA(Ser/Sec) synthetase</fullName>
    </alternativeName>
</protein>
<dbReference type="InterPro" id="IPR033729">
    <property type="entry name" value="SerRS_core"/>
</dbReference>
<keyword evidence="4 12" id="KW-0963">Cytoplasm</keyword>
<dbReference type="GO" id="GO:0004828">
    <property type="term" value="F:serine-tRNA ligase activity"/>
    <property type="evidence" value="ECO:0007669"/>
    <property type="project" value="UniProtKB-UniRule"/>
</dbReference>
<comment type="function">
    <text evidence="12">Catalyzes the attachment of serine to tRNA(Ser). Is also able to aminoacylate tRNA(Sec) with serine, to form the misacylated tRNA L-seryl-tRNA(Sec), which will be further converted into selenocysteinyl-tRNA(Sec).</text>
</comment>
<dbReference type="GO" id="GO:0006434">
    <property type="term" value="P:seryl-tRNA aminoacylation"/>
    <property type="evidence" value="ECO:0007669"/>
    <property type="project" value="UniProtKB-UniRule"/>
</dbReference>
<evidence type="ECO:0000256" key="5">
    <source>
        <dbReference type="ARBA" id="ARBA00022598"/>
    </source>
</evidence>
<dbReference type="PANTHER" id="PTHR43697">
    <property type="entry name" value="SERYL-TRNA SYNTHETASE"/>
    <property type="match status" value="1"/>
</dbReference>
<dbReference type="AlphaFoldDB" id="A0A1H5VN05"/>
<feature type="binding site" evidence="12">
    <location>
        <begin position="235"/>
        <end position="237"/>
    </location>
    <ligand>
        <name>L-serine</name>
        <dbReference type="ChEBI" id="CHEBI:33384"/>
    </ligand>
</feature>
<organism evidence="15 16">
    <name type="scientific">Thauera chlorobenzoica</name>
    <dbReference type="NCBI Taxonomy" id="96773"/>
    <lineage>
        <taxon>Bacteria</taxon>
        <taxon>Pseudomonadati</taxon>
        <taxon>Pseudomonadota</taxon>
        <taxon>Betaproteobacteria</taxon>
        <taxon>Rhodocyclales</taxon>
        <taxon>Zoogloeaceae</taxon>
        <taxon>Thauera</taxon>
    </lineage>
</organism>
<dbReference type="EC" id="6.1.1.11" evidence="12"/>
<comment type="caution">
    <text evidence="12">Lacks conserved residue(s) required for the propagation of feature annotation.</text>
</comment>
<dbReference type="Gene3D" id="1.10.287.40">
    <property type="entry name" value="Serine-tRNA synthetase, tRNA binding domain"/>
    <property type="match status" value="1"/>
</dbReference>
<gene>
    <name evidence="12" type="primary">serS</name>
    <name evidence="15" type="ORF">Tchl_2907</name>
</gene>